<proteinExistence type="predicted"/>
<name>R9QT71_9CAUD</name>
<dbReference type="RefSeq" id="YP_008083084.1">
    <property type="nucleotide sequence ID" value="NC_021471.1"/>
</dbReference>
<dbReference type="KEGG" id="vg:16151515"/>
<keyword evidence="3" id="KW-1185">Reference proteome</keyword>
<reference evidence="2 3" key="1">
    <citation type="journal article" date="2013" name="Proc. Natl. Acad. Sci. U.S.A.">
        <title>Structure of the archaeal head-tailed virus HSTV-1 completes the HK97 fold story.</title>
        <authorList>
            <person name="Pietila M.K."/>
            <person name="Laurinmaki P."/>
            <person name="Russell D.A."/>
            <person name="Ko C.C."/>
            <person name="Jacobs-Sera D."/>
            <person name="Hendrix R.W."/>
            <person name="Bamford D.H."/>
            <person name="Butcher S.J."/>
        </authorList>
    </citation>
    <scope>NUCLEOTIDE SEQUENCE [LARGE SCALE GENOMIC DNA]</scope>
</reference>
<feature type="region of interest" description="Disordered" evidence="1">
    <location>
        <begin position="19"/>
        <end position="41"/>
    </location>
</feature>
<organism evidence="2 3">
    <name type="scientific">Haloarcula sinaiiensis tailed virus 1</name>
    <dbReference type="NCBI Taxonomy" id="1262530"/>
    <lineage>
        <taxon>Viruses</taxon>
        <taxon>Duplodnaviria</taxon>
        <taxon>Heunggongvirae</taxon>
        <taxon>Uroviricota</taxon>
        <taxon>Caudoviricetes</taxon>
        <taxon>Kirjokansivirales</taxon>
        <taxon>Shortaselviridae</taxon>
        <taxon>Lonfivirus</taxon>
        <taxon>Lonfivirus codicilli</taxon>
        <taxon>Lonfivirus HSTV1</taxon>
    </lineage>
</organism>
<evidence type="ECO:0000256" key="1">
    <source>
        <dbReference type="SAM" id="MobiDB-lite"/>
    </source>
</evidence>
<dbReference type="EMBL" id="KC117378">
    <property type="protein sequence ID" value="AGC34579.1"/>
    <property type="molecule type" value="Genomic_DNA"/>
</dbReference>
<evidence type="ECO:0000313" key="3">
    <source>
        <dbReference type="Proteomes" id="UP000014319"/>
    </source>
</evidence>
<protein>
    <submittedName>
        <fullName evidence="2">Uncharacterized protein</fullName>
    </submittedName>
</protein>
<dbReference type="Proteomes" id="UP000014319">
    <property type="component" value="Genome"/>
</dbReference>
<evidence type="ECO:0000313" key="2">
    <source>
        <dbReference type="EMBL" id="AGC34579.1"/>
    </source>
</evidence>
<gene>
    <name evidence="2" type="primary">34</name>
    <name evidence="2" type="ORF">HSTV1_34</name>
</gene>
<sequence length="41" mass="4533">MPTTHYRCEYPTLTVQTTDAETADAERRGGARVTATMVSDE</sequence>
<accession>R9QT71</accession>
<dbReference type="GeneID" id="16151515"/>